<dbReference type="Proteomes" id="UP000297729">
    <property type="component" value="Unassembled WGS sequence"/>
</dbReference>
<evidence type="ECO:0000313" key="2">
    <source>
        <dbReference type="Proteomes" id="UP000297729"/>
    </source>
</evidence>
<comment type="caution">
    <text evidence="1">The sequence shown here is derived from an EMBL/GenBank/DDBJ whole genome shotgun (WGS) entry which is preliminary data.</text>
</comment>
<sequence>MRAWVTIRREDGAVLPAPVPAVEGASLLEVVVVDITEQGNRRPIKVARLMPIGEQRILAQLKLPRPVKFQGWTLVLSGVEELRDGHVIRGVAQTWLCQLAPPERAAGFKVIDTYTAGVRDPGRAWRERSGSGGRLALGDQYSSELQRQTTCAELLSYSISTLPTKRLVDAYIEFMSEEGFELGGLRIHSAHGVRPQRVVRDGWFCRYDIPERELTKHEARMLR</sequence>
<proteinExistence type="predicted"/>
<accession>A0A4Y9S7C8</accession>
<name>A0A4Y9S7C8_9BURK</name>
<organism evidence="1 2">
    <name type="scientific">Duganella callida</name>
    <dbReference type="NCBI Taxonomy" id="2561932"/>
    <lineage>
        <taxon>Bacteria</taxon>
        <taxon>Pseudomonadati</taxon>
        <taxon>Pseudomonadota</taxon>
        <taxon>Betaproteobacteria</taxon>
        <taxon>Burkholderiales</taxon>
        <taxon>Oxalobacteraceae</taxon>
        <taxon>Telluria group</taxon>
        <taxon>Duganella</taxon>
    </lineage>
</organism>
<protein>
    <submittedName>
        <fullName evidence="1">Uncharacterized protein</fullName>
    </submittedName>
</protein>
<gene>
    <name evidence="1" type="ORF">E4L98_25150</name>
</gene>
<keyword evidence="2" id="KW-1185">Reference proteome</keyword>
<dbReference type="OrthoDB" id="8777575at2"/>
<dbReference type="AlphaFoldDB" id="A0A4Y9S7C8"/>
<dbReference type="RefSeq" id="WP_135204270.1">
    <property type="nucleotide sequence ID" value="NZ_SPVG01000245.1"/>
</dbReference>
<reference evidence="1 2" key="1">
    <citation type="submission" date="2019-03" db="EMBL/GenBank/DDBJ databases">
        <title>Draft Genome Sequence of Duganella callidus sp. nov., a Novel Duganella Species Isolated from Cultivated Soil.</title>
        <authorList>
            <person name="Raths R."/>
            <person name="Peta V."/>
            <person name="Bucking H."/>
        </authorList>
    </citation>
    <scope>NUCLEOTIDE SEQUENCE [LARGE SCALE GENOMIC DNA]</scope>
    <source>
        <strain evidence="1 2">DN04</strain>
    </source>
</reference>
<dbReference type="EMBL" id="SPVG01000245">
    <property type="protein sequence ID" value="TFW15984.1"/>
    <property type="molecule type" value="Genomic_DNA"/>
</dbReference>
<evidence type="ECO:0000313" key="1">
    <source>
        <dbReference type="EMBL" id="TFW15984.1"/>
    </source>
</evidence>